<dbReference type="PANTHER" id="PTHR11601:SF34">
    <property type="entry name" value="CYSTEINE DESULFURASE"/>
    <property type="match status" value="1"/>
</dbReference>
<comment type="caution">
    <text evidence="12">The sequence shown here is derived from an EMBL/GenBank/DDBJ whole genome shotgun (WGS) entry which is preliminary data.</text>
</comment>
<sequence length="378" mass="41215">MIYFDNAASALPLSSAVNFIPQYGNPSSNHKAGNDSHEIVNNARQLLSDIFGGDTGSYYFTSGATESANLAIQGYCRFLRKTSSIRDEIIVSAVEHPAVFNTVHEMGKQGFTVHVLNVDKTGVINIPELKSLINSKTALVCIMGVNNETGVIQPINDAFQCVKDIDIGIVTICDMVQYLTKVNTDLDLDNIDCFFASGHKLGAAKGIGFLYLNEKVMIAPLFIGGGQESGLRPGTENLYGIESLSRALKEHSLKSSTYQRHVHLLKKHLLNSLEDTGVNYQLNTLNALTSDYILSLAFPGQDAGHLANYLANKGVCISRGSACSSTSEKPSRVLSSMMLDRKTINSTIRLSFSPYNTVDDVNKFCTHIIEYNIATNNI</sequence>
<evidence type="ECO:0000256" key="10">
    <source>
        <dbReference type="RuleBase" id="RU004504"/>
    </source>
</evidence>
<keyword evidence="5" id="KW-0479">Metal-binding</keyword>
<dbReference type="Proteomes" id="UP000005149">
    <property type="component" value="Unassembled WGS sequence"/>
</dbReference>
<dbReference type="Gene3D" id="1.10.260.50">
    <property type="match status" value="1"/>
</dbReference>
<dbReference type="HOGENOM" id="CLU_003433_0_0_6"/>
<dbReference type="EC" id="2.8.1.7" evidence="3"/>
<dbReference type="Gene3D" id="3.90.1150.10">
    <property type="entry name" value="Aspartate Aminotransferase, domain 1"/>
    <property type="match status" value="1"/>
</dbReference>
<dbReference type="Gene3D" id="3.40.640.10">
    <property type="entry name" value="Type I PLP-dependent aspartate aminotransferase-like (Major domain)"/>
    <property type="match status" value="1"/>
</dbReference>
<comment type="cofactor">
    <cofactor evidence="1 10">
        <name>pyridoxal 5'-phosphate</name>
        <dbReference type="ChEBI" id="CHEBI:597326"/>
    </cofactor>
</comment>
<name>K1JRA8_9GAMM</name>
<dbReference type="PATRIC" id="fig|1073377.4.peg.398"/>
<comment type="catalytic activity">
    <reaction evidence="9">
        <text>(sulfur carrier)-H + L-cysteine = (sulfur carrier)-SH + L-alanine</text>
        <dbReference type="Rhea" id="RHEA:43892"/>
        <dbReference type="Rhea" id="RHEA-COMP:14737"/>
        <dbReference type="Rhea" id="RHEA-COMP:14739"/>
        <dbReference type="ChEBI" id="CHEBI:29917"/>
        <dbReference type="ChEBI" id="CHEBI:35235"/>
        <dbReference type="ChEBI" id="CHEBI:57972"/>
        <dbReference type="ChEBI" id="CHEBI:64428"/>
        <dbReference type="EC" id="2.8.1.7"/>
    </reaction>
</comment>
<evidence type="ECO:0000313" key="13">
    <source>
        <dbReference type="Proteomes" id="UP000005149"/>
    </source>
</evidence>
<dbReference type="PANTHER" id="PTHR11601">
    <property type="entry name" value="CYSTEINE DESULFURYLASE FAMILY MEMBER"/>
    <property type="match status" value="1"/>
</dbReference>
<reference evidence="12 13" key="1">
    <citation type="submission" date="2012-06" db="EMBL/GenBank/DDBJ databases">
        <title>The Genome Sequence of Aeromonas hydrophila SSU.</title>
        <authorList>
            <consortium name="The Broad Institute Genome Sequencing Platform"/>
            <person name="Earl A."/>
            <person name="Ward D."/>
            <person name="Feldgarden M."/>
            <person name="Gevers D."/>
            <person name="Chopra A."/>
            <person name="Walker B."/>
            <person name="Young S.K."/>
            <person name="Zeng Q."/>
            <person name="Gargeya S."/>
            <person name="Fitzgerald M."/>
            <person name="Haas B."/>
            <person name="Abouelleil A."/>
            <person name="Alvarado L."/>
            <person name="Arachchi H.M."/>
            <person name="Berlin A.M."/>
            <person name="Chapman S.B."/>
            <person name="Goldberg J."/>
            <person name="Griggs A."/>
            <person name="Gujja S."/>
            <person name="Hansen M."/>
            <person name="Howarth C."/>
            <person name="Imamovic A."/>
            <person name="Larimer J."/>
            <person name="McCowan C."/>
            <person name="Montmayeur A."/>
            <person name="Murphy C."/>
            <person name="Neiman D."/>
            <person name="Pearson M."/>
            <person name="Priest M."/>
            <person name="Roberts A."/>
            <person name="Saif S."/>
            <person name="Shea T."/>
            <person name="Sisk P."/>
            <person name="Sykes S."/>
            <person name="Wortman J."/>
            <person name="Nusbaum C."/>
            <person name="Birren B."/>
        </authorList>
    </citation>
    <scope>NUCLEOTIDE SEQUENCE [LARGE SCALE GENOMIC DNA]</scope>
    <source>
        <strain evidence="12 13">SSU</strain>
    </source>
</reference>
<evidence type="ECO:0000259" key="11">
    <source>
        <dbReference type="Pfam" id="PF00266"/>
    </source>
</evidence>
<gene>
    <name evidence="12" type="ORF">HMPREF1171_00390</name>
</gene>
<dbReference type="InterPro" id="IPR020578">
    <property type="entry name" value="Aminotrans_V_PyrdxlP_BS"/>
</dbReference>
<dbReference type="PIRSF" id="PIRSF005572">
    <property type="entry name" value="NifS"/>
    <property type="match status" value="1"/>
</dbReference>
<dbReference type="GO" id="GO:0051536">
    <property type="term" value="F:iron-sulfur cluster binding"/>
    <property type="evidence" value="ECO:0007669"/>
    <property type="project" value="UniProtKB-KW"/>
</dbReference>
<keyword evidence="7" id="KW-0408">Iron</keyword>
<dbReference type="InterPro" id="IPR015424">
    <property type="entry name" value="PyrdxlP-dep_Trfase"/>
</dbReference>
<keyword evidence="4" id="KW-0808">Transferase</keyword>
<evidence type="ECO:0000256" key="1">
    <source>
        <dbReference type="ARBA" id="ARBA00001933"/>
    </source>
</evidence>
<keyword evidence="13" id="KW-1185">Reference proteome</keyword>
<feature type="domain" description="Aminotransferase class V" evidence="11">
    <location>
        <begin position="2"/>
        <end position="364"/>
    </location>
</feature>
<evidence type="ECO:0000256" key="8">
    <source>
        <dbReference type="ARBA" id="ARBA00023014"/>
    </source>
</evidence>
<protein>
    <recommendedName>
        <fullName evidence="3">cysteine desulfurase</fullName>
        <ecNumber evidence="3">2.8.1.7</ecNumber>
    </recommendedName>
</protein>
<dbReference type="PROSITE" id="PS00595">
    <property type="entry name" value="AA_TRANSFER_CLASS_5"/>
    <property type="match status" value="1"/>
</dbReference>
<evidence type="ECO:0000256" key="2">
    <source>
        <dbReference type="ARBA" id="ARBA00006490"/>
    </source>
</evidence>
<evidence type="ECO:0000256" key="5">
    <source>
        <dbReference type="ARBA" id="ARBA00022723"/>
    </source>
</evidence>
<keyword evidence="6" id="KW-0663">Pyridoxal phosphate</keyword>
<evidence type="ECO:0000256" key="9">
    <source>
        <dbReference type="ARBA" id="ARBA00050776"/>
    </source>
</evidence>
<dbReference type="SUPFAM" id="SSF53383">
    <property type="entry name" value="PLP-dependent transferases"/>
    <property type="match status" value="1"/>
</dbReference>
<evidence type="ECO:0000256" key="6">
    <source>
        <dbReference type="ARBA" id="ARBA00022898"/>
    </source>
</evidence>
<proteinExistence type="inferred from homology"/>
<evidence type="ECO:0000256" key="7">
    <source>
        <dbReference type="ARBA" id="ARBA00023004"/>
    </source>
</evidence>
<organism evidence="12 13">
    <name type="scientific">Aeromonas dhakensis</name>
    <dbReference type="NCBI Taxonomy" id="196024"/>
    <lineage>
        <taxon>Bacteria</taxon>
        <taxon>Pseudomonadati</taxon>
        <taxon>Pseudomonadota</taxon>
        <taxon>Gammaproteobacteria</taxon>
        <taxon>Aeromonadales</taxon>
        <taxon>Aeromonadaceae</taxon>
        <taxon>Aeromonas</taxon>
    </lineage>
</organism>
<dbReference type="InterPro" id="IPR016454">
    <property type="entry name" value="Cysteine_dSase"/>
</dbReference>
<dbReference type="RefSeq" id="WP_005298629.1">
    <property type="nucleotide sequence ID" value="NZ_JDWD01000086.1"/>
</dbReference>
<dbReference type="GO" id="GO:0046872">
    <property type="term" value="F:metal ion binding"/>
    <property type="evidence" value="ECO:0007669"/>
    <property type="project" value="UniProtKB-KW"/>
</dbReference>
<dbReference type="EMBL" id="AGWR01000006">
    <property type="protein sequence ID" value="EKB29178.1"/>
    <property type="molecule type" value="Genomic_DNA"/>
</dbReference>
<dbReference type="GO" id="GO:0031071">
    <property type="term" value="F:cysteine desulfurase activity"/>
    <property type="evidence" value="ECO:0007669"/>
    <property type="project" value="UniProtKB-EC"/>
</dbReference>
<dbReference type="AlphaFoldDB" id="K1JRA8"/>
<dbReference type="InterPro" id="IPR015422">
    <property type="entry name" value="PyrdxlP-dep_Trfase_small"/>
</dbReference>
<dbReference type="InterPro" id="IPR000192">
    <property type="entry name" value="Aminotrans_V_dom"/>
</dbReference>
<evidence type="ECO:0000313" key="12">
    <source>
        <dbReference type="EMBL" id="EKB29178.1"/>
    </source>
</evidence>
<dbReference type="Pfam" id="PF00266">
    <property type="entry name" value="Aminotran_5"/>
    <property type="match status" value="1"/>
</dbReference>
<dbReference type="InterPro" id="IPR015421">
    <property type="entry name" value="PyrdxlP-dep_Trfase_major"/>
</dbReference>
<keyword evidence="8" id="KW-0411">Iron-sulfur</keyword>
<accession>K1JRA8</accession>
<comment type="similarity">
    <text evidence="2">Belongs to the class-V pyridoxal-phosphate-dependent aminotransferase family. NifS/IscS subfamily.</text>
</comment>
<evidence type="ECO:0000256" key="4">
    <source>
        <dbReference type="ARBA" id="ARBA00022679"/>
    </source>
</evidence>
<evidence type="ECO:0000256" key="3">
    <source>
        <dbReference type="ARBA" id="ARBA00012239"/>
    </source>
</evidence>